<evidence type="ECO:0000256" key="5">
    <source>
        <dbReference type="ARBA" id="ARBA00022485"/>
    </source>
</evidence>
<comment type="similarity">
    <text evidence="3">Belongs to the prokaryotic molybdopterin-containing oxidoreductase family.</text>
</comment>
<comment type="subcellular location">
    <subcellularLocation>
        <location evidence="2">Cell envelope</location>
    </subcellularLocation>
</comment>
<protein>
    <submittedName>
        <fullName evidence="11">Molybdopterin oxidoreductase Fe4S4 region</fullName>
    </submittedName>
</protein>
<dbReference type="GO" id="GO:0009061">
    <property type="term" value="P:anaerobic respiration"/>
    <property type="evidence" value="ECO:0007669"/>
    <property type="project" value="TreeGrafter"/>
</dbReference>
<reference evidence="11" key="1">
    <citation type="submission" date="2018-01" db="EMBL/GenBank/DDBJ databases">
        <authorList>
            <person name="Regsiter A."/>
            <person name="William W."/>
        </authorList>
    </citation>
    <scope>NUCLEOTIDE SEQUENCE</scope>
    <source>
        <strain evidence="11">TRIP AH-1</strain>
    </source>
</reference>
<dbReference type="InterPro" id="IPR006311">
    <property type="entry name" value="TAT_signal"/>
</dbReference>
<evidence type="ECO:0000256" key="4">
    <source>
        <dbReference type="ARBA" id="ARBA00011771"/>
    </source>
</evidence>
<dbReference type="AlphaFoldDB" id="A0A445N2E6"/>
<keyword evidence="5" id="KW-0004">4Fe-4S</keyword>
<dbReference type="NCBIfam" id="TIGR01409">
    <property type="entry name" value="TAT_signal_seq"/>
    <property type="match status" value="1"/>
</dbReference>
<dbReference type="GO" id="GO:0030151">
    <property type="term" value="F:molybdenum ion binding"/>
    <property type="evidence" value="ECO:0007669"/>
    <property type="project" value="TreeGrafter"/>
</dbReference>
<dbReference type="PANTHER" id="PTHR43598">
    <property type="entry name" value="TUNGSTEN-CONTAINING FORMYLMETHANOFURAN DEHYDROGENASE 2 SUBUNIT B"/>
    <property type="match status" value="1"/>
</dbReference>
<dbReference type="PROSITE" id="PS51318">
    <property type="entry name" value="TAT"/>
    <property type="match status" value="1"/>
</dbReference>
<proteinExistence type="inferred from homology"/>
<evidence type="ECO:0000313" key="11">
    <source>
        <dbReference type="EMBL" id="SPD75877.1"/>
    </source>
</evidence>
<evidence type="ECO:0000256" key="6">
    <source>
        <dbReference type="ARBA" id="ARBA00022723"/>
    </source>
</evidence>
<dbReference type="GO" id="GO:0009055">
    <property type="term" value="F:electron transfer activity"/>
    <property type="evidence" value="ECO:0007669"/>
    <property type="project" value="TreeGrafter"/>
</dbReference>
<gene>
    <name evidence="11" type="ORF">PITCH_A780007</name>
</gene>
<dbReference type="GO" id="GO:0016491">
    <property type="term" value="F:oxidoreductase activity"/>
    <property type="evidence" value="ECO:0007669"/>
    <property type="project" value="UniProtKB-KW"/>
</dbReference>
<dbReference type="SUPFAM" id="SSF53706">
    <property type="entry name" value="Formate dehydrogenase/DMSO reductase, domains 1-3"/>
    <property type="match status" value="1"/>
</dbReference>
<feature type="domain" description="4Fe-4S Mo/W bis-MGD-type" evidence="10">
    <location>
        <begin position="43"/>
        <end position="99"/>
    </location>
</feature>
<dbReference type="Gene3D" id="3.40.50.740">
    <property type="match status" value="1"/>
</dbReference>
<evidence type="ECO:0000256" key="3">
    <source>
        <dbReference type="ARBA" id="ARBA00010312"/>
    </source>
</evidence>
<dbReference type="SMART" id="SM00926">
    <property type="entry name" value="Molybdop_Fe4S4"/>
    <property type="match status" value="1"/>
</dbReference>
<comment type="cofactor">
    <cofactor evidence="1">
        <name>[4Fe-4S] cluster</name>
        <dbReference type="ChEBI" id="CHEBI:49883"/>
    </cofactor>
</comment>
<dbReference type="PANTHER" id="PTHR43598:SF1">
    <property type="entry name" value="FORMATE DEHYDROGENASE-O MAJOR SUBUNIT"/>
    <property type="match status" value="1"/>
</dbReference>
<sequence>MYISRRGFIKLTGMGLASLGLSGLGFNLRPVRAYAAGLKIEGSKEILSICGFCSCGCNIIMSVRDGRMVSSEGDPDYPVSEGTLCSKGAAFLSMHNNEHRLQRPKYRAPGSDKWEEKDWDFVLERIARRVKDNRDQDFLLKNGVGQQVNRVETIFQLGSSQMDNEECAVSHQMLRGLGVVYIDHQARV</sequence>
<dbReference type="EMBL" id="OJIN01000223">
    <property type="protein sequence ID" value="SPD75877.1"/>
    <property type="molecule type" value="Genomic_DNA"/>
</dbReference>
<dbReference type="Gene3D" id="2.20.25.90">
    <property type="entry name" value="ADC-like domains"/>
    <property type="match status" value="1"/>
</dbReference>
<evidence type="ECO:0000256" key="9">
    <source>
        <dbReference type="ARBA" id="ARBA00023014"/>
    </source>
</evidence>
<dbReference type="Pfam" id="PF04879">
    <property type="entry name" value="Molybdop_Fe4S4"/>
    <property type="match status" value="1"/>
</dbReference>
<dbReference type="GO" id="GO:0030313">
    <property type="term" value="C:cell envelope"/>
    <property type="evidence" value="ECO:0007669"/>
    <property type="project" value="UniProtKB-SubCell"/>
</dbReference>
<evidence type="ECO:0000256" key="7">
    <source>
        <dbReference type="ARBA" id="ARBA00023002"/>
    </source>
</evidence>
<dbReference type="GO" id="GO:0051539">
    <property type="term" value="F:4 iron, 4 sulfur cluster binding"/>
    <property type="evidence" value="ECO:0007669"/>
    <property type="project" value="UniProtKB-KW"/>
</dbReference>
<evidence type="ECO:0000256" key="8">
    <source>
        <dbReference type="ARBA" id="ARBA00023004"/>
    </source>
</evidence>
<evidence type="ECO:0000256" key="1">
    <source>
        <dbReference type="ARBA" id="ARBA00001966"/>
    </source>
</evidence>
<dbReference type="InterPro" id="IPR019546">
    <property type="entry name" value="TAT_signal_bac_arc"/>
</dbReference>
<keyword evidence="8" id="KW-0408">Iron</keyword>
<evidence type="ECO:0000259" key="10">
    <source>
        <dbReference type="PROSITE" id="PS51669"/>
    </source>
</evidence>
<name>A0A445N2E6_9BACT</name>
<comment type="subunit">
    <text evidence="4">Heterodimer of a large and a small subunit.</text>
</comment>
<dbReference type="InterPro" id="IPR006963">
    <property type="entry name" value="Mopterin_OxRdtase_4Fe-4S_dom"/>
</dbReference>
<dbReference type="PROSITE" id="PS51669">
    <property type="entry name" value="4FE4S_MOW_BIS_MGD"/>
    <property type="match status" value="1"/>
</dbReference>
<organism evidence="11">
    <name type="scientific">uncultured Desulfobacterium sp</name>
    <dbReference type="NCBI Taxonomy" id="201089"/>
    <lineage>
        <taxon>Bacteria</taxon>
        <taxon>Pseudomonadati</taxon>
        <taxon>Thermodesulfobacteriota</taxon>
        <taxon>Desulfobacteria</taxon>
        <taxon>Desulfobacterales</taxon>
        <taxon>Desulfobacteriaceae</taxon>
        <taxon>Desulfobacterium</taxon>
        <taxon>environmental samples</taxon>
    </lineage>
</organism>
<evidence type="ECO:0000256" key="2">
    <source>
        <dbReference type="ARBA" id="ARBA00004196"/>
    </source>
</evidence>
<keyword evidence="9" id="KW-0411">Iron-sulfur</keyword>
<accession>A0A445N2E6</accession>
<keyword evidence="6" id="KW-0479">Metal-binding</keyword>
<keyword evidence="7" id="KW-0560">Oxidoreductase</keyword>